<keyword evidence="1" id="KW-0812">Transmembrane</keyword>
<dbReference type="EMBL" id="FQTV01000013">
    <property type="protein sequence ID" value="SHF74859.1"/>
    <property type="molecule type" value="Genomic_DNA"/>
</dbReference>
<organism evidence="2 3">
    <name type="scientific">Bacteroides luti</name>
    <dbReference type="NCBI Taxonomy" id="1297750"/>
    <lineage>
        <taxon>Bacteria</taxon>
        <taxon>Pseudomonadati</taxon>
        <taxon>Bacteroidota</taxon>
        <taxon>Bacteroidia</taxon>
        <taxon>Bacteroidales</taxon>
        <taxon>Bacteroidaceae</taxon>
        <taxon>Bacteroides</taxon>
    </lineage>
</organism>
<dbReference type="Pfam" id="PF16250">
    <property type="entry name" value="DUF4907"/>
    <property type="match status" value="1"/>
</dbReference>
<dbReference type="STRING" id="1297750.SAMN05444405_11332"/>
<proteinExistence type="predicted"/>
<dbReference type="OrthoDB" id="674043at2"/>
<feature type="transmembrane region" description="Helical" evidence="1">
    <location>
        <begin position="9"/>
        <end position="27"/>
    </location>
</feature>
<dbReference type="RefSeq" id="WP_073402777.1">
    <property type="nucleotide sequence ID" value="NZ_FQTV01000013.1"/>
</dbReference>
<keyword evidence="3" id="KW-1185">Reference proteome</keyword>
<dbReference type="InterPro" id="IPR032593">
    <property type="entry name" value="DUF4907"/>
</dbReference>
<protein>
    <recommendedName>
        <fullName evidence="4">DUF4907 domain-containing protein</fullName>
    </recommendedName>
</protein>
<keyword evidence="1" id="KW-0472">Membrane</keyword>
<keyword evidence="1" id="KW-1133">Transmembrane helix</keyword>
<evidence type="ECO:0000313" key="3">
    <source>
        <dbReference type="Proteomes" id="UP000184509"/>
    </source>
</evidence>
<evidence type="ECO:0000313" key="2">
    <source>
        <dbReference type="EMBL" id="SHF74859.1"/>
    </source>
</evidence>
<name>A0A1M5E6I4_9BACE</name>
<sequence>MKKKKTKNIILYTIISILAILTIFSIVKSKDSSKNRKEILLEVVSVKGGYGYQIKEGNRILIDQPFIPAISEEKAFKSREDAQKVGELVLKRVKNHTDFSVSVKELRELNIE</sequence>
<dbReference type="Proteomes" id="UP000184509">
    <property type="component" value="Unassembled WGS sequence"/>
</dbReference>
<gene>
    <name evidence="2" type="ORF">SAMN05444405_11332</name>
</gene>
<evidence type="ECO:0008006" key="4">
    <source>
        <dbReference type="Google" id="ProtNLM"/>
    </source>
</evidence>
<evidence type="ECO:0000256" key="1">
    <source>
        <dbReference type="SAM" id="Phobius"/>
    </source>
</evidence>
<dbReference type="AlphaFoldDB" id="A0A1M5E6I4"/>
<accession>A0A1M5E6I4</accession>
<reference evidence="2 3" key="1">
    <citation type="submission" date="2016-11" db="EMBL/GenBank/DDBJ databases">
        <authorList>
            <person name="Jaros S."/>
            <person name="Januszkiewicz K."/>
            <person name="Wedrychowicz H."/>
        </authorList>
    </citation>
    <scope>NUCLEOTIDE SEQUENCE [LARGE SCALE GENOMIC DNA]</scope>
    <source>
        <strain evidence="2 3">DSM 26991</strain>
    </source>
</reference>